<name>A0AAV2ASM5_9ARAC</name>
<keyword evidence="2" id="KW-1185">Reference proteome</keyword>
<dbReference type="Proteomes" id="UP001497382">
    <property type="component" value="Unassembled WGS sequence"/>
</dbReference>
<protein>
    <submittedName>
        <fullName evidence="1">Uncharacterized protein</fullName>
    </submittedName>
</protein>
<accession>A0AAV2ASM5</accession>
<proteinExistence type="predicted"/>
<gene>
    <name evidence="1" type="ORF">LARSCL_LOCUS14569</name>
</gene>
<sequence length="386" mass="44214">MDSKKSPSSKDLHSEMQESVFYMSDARDGLPSYETIKKYVDLDEFEKETPAKNSKASKATAELYVQYCGYFSAVSQKIEKWASHRRMLLKAVDSSTSSLTKIKLYSSKGKIVLSAVDVIGTTASLFLEKFNVGWATTLLYTSAGFGCLSFICSMFDITKTSFVMEDILKQLRKDADFLEDIQDSLQRMYSFDRNVQKLFPHGIDARVVKLIQEPYTARRSNPENYNSVIKSLSETSEKTLIFLAVIISNLRADRNLLEDKEFMANAKTFAKSRVAEIWWNRMKHHGMLPILHKSKLFTYLNSLSRIESMPIRTFPLLSTPVWHINGFPTVGAIFMNSMVVFDAYCDLIQSGKTRETDLLQELKQTLEVEYKKIMDVYQKLTPYADE</sequence>
<evidence type="ECO:0000313" key="1">
    <source>
        <dbReference type="EMBL" id="CAL1287005.1"/>
    </source>
</evidence>
<dbReference type="AlphaFoldDB" id="A0AAV2ASM5"/>
<organism evidence="1 2">
    <name type="scientific">Larinioides sclopetarius</name>
    <dbReference type="NCBI Taxonomy" id="280406"/>
    <lineage>
        <taxon>Eukaryota</taxon>
        <taxon>Metazoa</taxon>
        <taxon>Ecdysozoa</taxon>
        <taxon>Arthropoda</taxon>
        <taxon>Chelicerata</taxon>
        <taxon>Arachnida</taxon>
        <taxon>Araneae</taxon>
        <taxon>Araneomorphae</taxon>
        <taxon>Entelegynae</taxon>
        <taxon>Araneoidea</taxon>
        <taxon>Araneidae</taxon>
        <taxon>Larinioides</taxon>
    </lineage>
</organism>
<dbReference type="EMBL" id="CAXIEN010000211">
    <property type="protein sequence ID" value="CAL1287005.1"/>
    <property type="molecule type" value="Genomic_DNA"/>
</dbReference>
<evidence type="ECO:0000313" key="2">
    <source>
        <dbReference type="Proteomes" id="UP001497382"/>
    </source>
</evidence>
<reference evidence="1 2" key="1">
    <citation type="submission" date="2024-04" db="EMBL/GenBank/DDBJ databases">
        <authorList>
            <person name="Rising A."/>
            <person name="Reimegard J."/>
            <person name="Sonavane S."/>
            <person name="Akerstrom W."/>
            <person name="Nylinder S."/>
            <person name="Hedman E."/>
            <person name="Kallberg Y."/>
        </authorList>
    </citation>
    <scope>NUCLEOTIDE SEQUENCE [LARGE SCALE GENOMIC DNA]</scope>
</reference>
<comment type="caution">
    <text evidence="1">The sequence shown here is derived from an EMBL/GenBank/DDBJ whole genome shotgun (WGS) entry which is preliminary data.</text>
</comment>